<dbReference type="Proteomes" id="UP001144978">
    <property type="component" value="Unassembled WGS sequence"/>
</dbReference>
<name>A0ACC1PHK3_9APHY</name>
<keyword evidence="2" id="KW-1185">Reference proteome</keyword>
<comment type="caution">
    <text evidence="1">The sequence shown here is derived from an EMBL/GenBank/DDBJ whole genome shotgun (WGS) entry which is preliminary data.</text>
</comment>
<reference evidence="1" key="1">
    <citation type="submission" date="2022-08" db="EMBL/GenBank/DDBJ databases">
        <title>Genome Sequence of Pycnoporus sanguineus.</title>
        <authorList>
            <person name="Buettner E."/>
        </authorList>
    </citation>
    <scope>NUCLEOTIDE SEQUENCE</scope>
    <source>
        <strain evidence="1">CG-C14</strain>
    </source>
</reference>
<evidence type="ECO:0000313" key="2">
    <source>
        <dbReference type="Proteomes" id="UP001144978"/>
    </source>
</evidence>
<proteinExistence type="predicted"/>
<evidence type="ECO:0000313" key="1">
    <source>
        <dbReference type="EMBL" id="KAJ2992854.1"/>
    </source>
</evidence>
<dbReference type="EMBL" id="JANSHE010002327">
    <property type="protein sequence ID" value="KAJ2992854.1"/>
    <property type="molecule type" value="Genomic_DNA"/>
</dbReference>
<organism evidence="1 2">
    <name type="scientific">Trametes sanguinea</name>
    <dbReference type="NCBI Taxonomy" id="158606"/>
    <lineage>
        <taxon>Eukaryota</taxon>
        <taxon>Fungi</taxon>
        <taxon>Dikarya</taxon>
        <taxon>Basidiomycota</taxon>
        <taxon>Agaricomycotina</taxon>
        <taxon>Agaricomycetes</taxon>
        <taxon>Polyporales</taxon>
        <taxon>Polyporaceae</taxon>
        <taxon>Trametes</taxon>
    </lineage>
</organism>
<accession>A0ACC1PHK3</accession>
<gene>
    <name evidence="1" type="ORF">NUW54_g7839</name>
</gene>
<protein>
    <submittedName>
        <fullName evidence="1">Uncharacterized protein</fullName>
    </submittedName>
</protein>
<sequence>MHLRTHLDHRRSSAPYTYTAVLQPLCDDRACGRPELVLLRISVSYTAPRHKKRFSQYSSACTYTRARQQAQRYAPRSMNDLGLLLLDDGRAELEADPEAGEHEEDERDRAQTPPRDY</sequence>